<dbReference type="Proteomes" id="UP001314229">
    <property type="component" value="Unassembled WGS sequence"/>
</dbReference>
<evidence type="ECO:0000313" key="3">
    <source>
        <dbReference type="Proteomes" id="UP001314229"/>
    </source>
</evidence>
<sequence>SPRTFENSSILINDHSVILGVLAKNHRNSSSATRTTQEPLESPQNTETSSCIPRTTLRTTVEPWNYLNYL</sequence>
<name>A0AAV1QIC1_SCOSC</name>
<organism evidence="2 3">
    <name type="scientific">Scomber scombrus</name>
    <name type="common">Atlantic mackerel</name>
    <name type="synonym">Scomber vernalis</name>
    <dbReference type="NCBI Taxonomy" id="13677"/>
    <lineage>
        <taxon>Eukaryota</taxon>
        <taxon>Metazoa</taxon>
        <taxon>Chordata</taxon>
        <taxon>Craniata</taxon>
        <taxon>Vertebrata</taxon>
        <taxon>Euteleostomi</taxon>
        <taxon>Actinopterygii</taxon>
        <taxon>Neopterygii</taxon>
        <taxon>Teleostei</taxon>
        <taxon>Neoteleostei</taxon>
        <taxon>Acanthomorphata</taxon>
        <taxon>Pelagiaria</taxon>
        <taxon>Scombriformes</taxon>
        <taxon>Scombridae</taxon>
        <taxon>Scomber</taxon>
    </lineage>
</organism>
<protein>
    <submittedName>
        <fullName evidence="2">Uncharacterized protein</fullName>
    </submittedName>
</protein>
<proteinExistence type="predicted"/>
<keyword evidence="3" id="KW-1185">Reference proteome</keyword>
<dbReference type="EMBL" id="CAWUFR010001091">
    <property type="protein sequence ID" value="CAK6982727.1"/>
    <property type="molecule type" value="Genomic_DNA"/>
</dbReference>
<evidence type="ECO:0000256" key="1">
    <source>
        <dbReference type="SAM" id="MobiDB-lite"/>
    </source>
</evidence>
<feature type="non-terminal residue" evidence="2">
    <location>
        <position position="1"/>
    </location>
</feature>
<accession>A0AAV1QIC1</accession>
<feature type="region of interest" description="Disordered" evidence="1">
    <location>
        <begin position="27"/>
        <end position="54"/>
    </location>
</feature>
<dbReference type="AlphaFoldDB" id="A0AAV1QIC1"/>
<gene>
    <name evidence="2" type="ORF">FSCOSCO3_A013577</name>
</gene>
<comment type="caution">
    <text evidence="2">The sequence shown here is derived from an EMBL/GenBank/DDBJ whole genome shotgun (WGS) entry which is preliminary data.</text>
</comment>
<reference evidence="2 3" key="1">
    <citation type="submission" date="2024-01" db="EMBL/GenBank/DDBJ databases">
        <authorList>
            <person name="Alioto T."/>
            <person name="Alioto T."/>
            <person name="Gomez Garrido J."/>
        </authorList>
    </citation>
    <scope>NUCLEOTIDE SEQUENCE [LARGE SCALE GENOMIC DNA]</scope>
</reference>
<evidence type="ECO:0000313" key="2">
    <source>
        <dbReference type="EMBL" id="CAK6982727.1"/>
    </source>
</evidence>
<feature type="compositionally biased region" description="Polar residues" evidence="1">
    <location>
        <begin position="28"/>
        <end position="54"/>
    </location>
</feature>